<evidence type="ECO:0000313" key="2">
    <source>
        <dbReference type="EMBL" id="ETR99521.1"/>
    </source>
</evidence>
<feature type="compositionally biased region" description="Basic and acidic residues" evidence="1">
    <location>
        <begin position="22"/>
        <end position="38"/>
    </location>
</feature>
<feature type="region of interest" description="Disordered" evidence="1">
    <location>
        <begin position="1"/>
        <end position="67"/>
    </location>
</feature>
<organism evidence="2 3">
    <name type="scientific">Hypocrea jecorina (strain ATCC 56765 / BCRC 32924 / NRRL 11460 / Rut C-30)</name>
    <name type="common">Trichoderma reesei</name>
    <dbReference type="NCBI Taxonomy" id="1344414"/>
    <lineage>
        <taxon>Eukaryota</taxon>
        <taxon>Fungi</taxon>
        <taxon>Dikarya</taxon>
        <taxon>Ascomycota</taxon>
        <taxon>Pezizomycotina</taxon>
        <taxon>Sordariomycetes</taxon>
        <taxon>Hypocreomycetidae</taxon>
        <taxon>Hypocreales</taxon>
        <taxon>Hypocreaceae</taxon>
        <taxon>Trichoderma</taxon>
    </lineage>
</organism>
<protein>
    <submittedName>
        <fullName evidence="2">Uncharacterized protein</fullName>
    </submittedName>
</protein>
<sequence length="123" mass="13224">MISSVSGTQPRIFRKRARPKRKAPDRYDMGREAAKAVDPRSGLIDDLPVKKLKPAPEPAPSSANAPIAPGTALFSSFSSQSTTSSAVNPPFRYSELENMTPYMLHSQSVLTYKAAISSSAGAR</sequence>
<name>A0A024S5N9_HYPJR</name>
<dbReference type="AlphaFoldDB" id="A0A024S5N9"/>
<dbReference type="KEGG" id="trr:M419DRAFT_132444"/>
<dbReference type="Proteomes" id="UP000024376">
    <property type="component" value="Unassembled WGS sequence"/>
</dbReference>
<accession>A0A024S5N9</accession>
<evidence type="ECO:0000256" key="1">
    <source>
        <dbReference type="SAM" id="MobiDB-lite"/>
    </source>
</evidence>
<feature type="compositionally biased region" description="Basic residues" evidence="1">
    <location>
        <begin position="12"/>
        <end position="21"/>
    </location>
</feature>
<dbReference type="EMBL" id="KI911156">
    <property type="protein sequence ID" value="ETR99521.1"/>
    <property type="molecule type" value="Genomic_DNA"/>
</dbReference>
<gene>
    <name evidence="2" type="ORF">M419DRAFT_132444</name>
</gene>
<proteinExistence type="predicted"/>
<evidence type="ECO:0000313" key="3">
    <source>
        <dbReference type="Proteomes" id="UP000024376"/>
    </source>
</evidence>
<reference evidence="3" key="1">
    <citation type="journal article" date="2013" name="Ind. Biotechnol.">
        <title>Comparative genomics analysis of Trichoderma reesei strains.</title>
        <authorList>
            <person name="Koike H."/>
            <person name="Aerts A."/>
            <person name="LaButti K."/>
            <person name="Grigoriev I.V."/>
            <person name="Baker S.E."/>
        </authorList>
    </citation>
    <scope>NUCLEOTIDE SEQUENCE [LARGE SCALE GENOMIC DNA]</scope>
    <source>
        <strain evidence="3">ATCC 56765 / BCRC 32924 / NRRL 11460 / Rut C-30</strain>
    </source>
</reference>
<dbReference type="HOGENOM" id="CLU_2049986_0_0_1"/>